<keyword evidence="1" id="KW-0732">Signal</keyword>
<name>A0A1R3I010_9ROSI</name>
<proteinExistence type="predicted"/>
<keyword evidence="3" id="KW-1185">Reference proteome</keyword>
<accession>A0A1R3I010</accession>
<sequence>MLIGNESRRLLLLLVIFLLTIYLRVNSAIGLCEHSFVDRNKLYNFTLASPLPKFPHGVLSEDGFYKVVENETVLWFQGCGGASHCGMECSALVAEISDGYRVCTTLGHALSTNVSILDANNPYKGVIVRMSSSDTEHNCSLSVSVICDSTGFQGPTSMKKSGKCDYVSI</sequence>
<evidence type="ECO:0000313" key="2">
    <source>
        <dbReference type="EMBL" id="OMO75924.1"/>
    </source>
</evidence>
<dbReference type="STRING" id="93759.A0A1R3I010"/>
<evidence type="ECO:0000256" key="1">
    <source>
        <dbReference type="SAM" id="SignalP"/>
    </source>
</evidence>
<dbReference type="PANTHER" id="PTHR15071:SF0">
    <property type="entry name" value="MANNOSE 6-PHOSPHATE RECEPTOR-LIKE PROTEIN 1"/>
    <property type="match status" value="1"/>
</dbReference>
<protein>
    <submittedName>
        <fullName evidence="2">Uncharacterized protein</fullName>
    </submittedName>
</protein>
<feature type="chain" id="PRO_5012390423" evidence="1">
    <location>
        <begin position="29"/>
        <end position="169"/>
    </location>
</feature>
<dbReference type="EMBL" id="AWUE01019131">
    <property type="protein sequence ID" value="OMO75924.1"/>
    <property type="molecule type" value="Genomic_DNA"/>
</dbReference>
<dbReference type="OrthoDB" id="29460at2759"/>
<dbReference type="PANTHER" id="PTHR15071">
    <property type="entry name" value="MANNOSE-6-PHOSPHATE RECEPTOR FAMILY MEMBER"/>
    <property type="match status" value="1"/>
</dbReference>
<dbReference type="AlphaFoldDB" id="A0A1R3I010"/>
<dbReference type="Proteomes" id="UP000187203">
    <property type="component" value="Unassembled WGS sequence"/>
</dbReference>
<organism evidence="2 3">
    <name type="scientific">Corchorus olitorius</name>
    <dbReference type="NCBI Taxonomy" id="93759"/>
    <lineage>
        <taxon>Eukaryota</taxon>
        <taxon>Viridiplantae</taxon>
        <taxon>Streptophyta</taxon>
        <taxon>Embryophyta</taxon>
        <taxon>Tracheophyta</taxon>
        <taxon>Spermatophyta</taxon>
        <taxon>Magnoliopsida</taxon>
        <taxon>eudicotyledons</taxon>
        <taxon>Gunneridae</taxon>
        <taxon>Pentapetalae</taxon>
        <taxon>rosids</taxon>
        <taxon>malvids</taxon>
        <taxon>Malvales</taxon>
        <taxon>Malvaceae</taxon>
        <taxon>Grewioideae</taxon>
        <taxon>Apeibeae</taxon>
        <taxon>Corchorus</taxon>
    </lineage>
</organism>
<comment type="caution">
    <text evidence="2">The sequence shown here is derived from an EMBL/GenBank/DDBJ whole genome shotgun (WGS) entry which is preliminary data.</text>
</comment>
<gene>
    <name evidence="2" type="ORF">COLO4_25792</name>
</gene>
<dbReference type="GO" id="GO:0000139">
    <property type="term" value="C:Golgi membrane"/>
    <property type="evidence" value="ECO:0007669"/>
    <property type="project" value="UniProtKB-SubCell"/>
</dbReference>
<feature type="signal peptide" evidence="1">
    <location>
        <begin position="1"/>
        <end position="28"/>
    </location>
</feature>
<reference evidence="3" key="1">
    <citation type="submission" date="2013-09" db="EMBL/GenBank/DDBJ databases">
        <title>Corchorus olitorius genome sequencing.</title>
        <authorList>
            <person name="Alam M."/>
            <person name="Haque M.S."/>
            <person name="Islam M.S."/>
            <person name="Emdad E.M."/>
            <person name="Islam M.M."/>
            <person name="Ahmed B."/>
            <person name="Halim A."/>
            <person name="Hossen Q.M.M."/>
            <person name="Hossain M.Z."/>
            <person name="Ahmed R."/>
            <person name="Khan M.M."/>
            <person name="Islam R."/>
            <person name="Rashid M.M."/>
            <person name="Khan S.A."/>
            <person name="Rahman M.S."/>
            <person name="Alam M."/>
            <person name="Yahiya A.S."/>
            <person name="Khan M.S."/>
            <person name="Azam M.S."/>
            <person name="Haque T."/>
            <person name="Lashkar M.Z.H."/>
            <person name="Akhand A.I."/>
            <person name="Morshed G."/>
            <person name="Roy S."/>
            <person name="Uddin K.S."/>
            <person name="Rabeya T."/>
            <person name="Hossain A.S."/>
            <person name="Chowdhury A."/>
            <person name="Snigdha A.R."/>
            <person name="Mortoza M.S."/>
            <person name="Matin S.A."/>
            <person name="Hoque S.M.E."/>
            <person name="Islam M.K."/>
            <person name="Roy D.K."/>
            <person name="Haider R."/>
            <person name="Moosa M.M."/>
            <person name="Elias S.M."/>
            <person name="Hasan A.M."/>
            <person name="Jahan S."/>
            <person name="Shafiuddin M."/>
            <person name="Mahmood N."/>
            <person name="Shommy N.S."/>
        </authorList>
    </citation>
    <scope>NUCLEOTIDE SEQUENCE [LARGE SCALE GENOMIC DNA]</scope>
    <source>
        <strain evidence="3">cv. O-4</strain>
    </source>
</reference>
<evidence type="ECO:0000313" key="3">
    <source>
        <dbReference type="Proteomes" id="UP000187203"/>
    </source>
</evidence>